<evidence type="ECO:0000313" key="2">
    <source>
        <dbReference type="EMBL" id="ATI20569.1"/>
    </source>
</evidence>
<dbReference type="GO" id="GO:0005739">
    <property type="term" value="C:mitochondrion"/>
    <property type="evidence" value="ECO:0007669"/>
    <property type="project" value="UniProtKB-ARBA"/>
</dbReference>
<dbReference type="Gene3D" id="3.10.28.10">
    <property type="entry name" value="Homing endonucleases"/>
    <property type="match status" value="1"/>
</dbReference>
<dbReference type="AlphaFoldDB" id="A0A2C9DSC6"/>
<feature type="domain" description="Homing endonuclease LAGLIDADG" evidence="1">
    <location>
        <begin position="1"/>
        <end position="103"/>
    </location>
</feature>
<evidence type="ECO:0000259" key="1">
    <source>
        <dbReference type="Pfam" id="PF00961"/>
    </source>
</evidence>
<keyword evidence="2" id="KW-0255">Endonuclease</keyword>
<dbReference type="InterPro" id="IPR027434">
    <property type="entry name" value="Homing_endonucl"/>
</dbReference>
<dbReference type="PANTHER" id="PTHR36181:SF4">
    <property type="entry name" value="LAGLIDADG ENDONUCLEASE"/>
    <property type="match status" value="1"/>
</dbReference>
<accession>A0A2C9DSC6</accession>
<geneLocation type="mitochondrion" evidence="2"/>
<keyword evidence="2" id="KW-0378">Hydrolase</keyword>
<keyword evidence="2" id="KW-0540">Nuclease</keyword>
<sequence>MAGFTSGEGSFRVNIRKATTKSGYGVPVSFVLTQHSRDSKLLRSFESYFDCGKYYPGDGNQAGRGDYIIQNLQDITEKLIPFFDQYSIYGNKLLDYQDFSEVVKLKNHGAHLTPEGLEKIRVIQQRMNQSRGWVKPEPAVTVTSSEELSSKGIHQRRHQPVAIKNIVSGQTNSFSSIAAASRYLAGIGVKASGHTISKYLLNGQLFQNYKFYNNENKS</sequence>
<name>A0A2C9DSC6_9PEZI</name>
<dbReference type="Pfam" id="PF00961">
    <property type="entry name" value="LAGLIDADG_1"/>
    <property type="match status" value="1"/>
</dbReference>
<dbReference type="SMART" id="SM00497">
    <property type="entry name" value="IENR1"/>
    <property type="match status" value="1"/>
</dbReference>
<proteinExistence type="predicted"/>
<protein>
    <submittedName>
        <fullName evidence="2">LAGLIDADG endonuclease</fullName>
    </submittedName>
</protein>
<dbReference type="SUPFAM" id="SSF55608">
    <property type="entry name" value="Homing endonucleases"/>
    <property type="match status" value="1"/>
</dbReference>
<dbReference type="EMBL" id="KY575058">
    <property type="protein sequence ID" value="ATI20569.1"/>
    <property type="molecule type" value="Genomic_DNA"/>
</dbReference>
<dbReference type="PANTHER" id="PTHR36181">
    <property type="entry name" value="INTRON-ENCODED ENDONUCLEASE AI3-RELATED"/>
    <property type="match status" value="1"/>
</dbReference>
<dbReference type="InterPro" id="IPR051289">
    <property type="entry name" value="LAGLIDADG_Endonuclease"/>
</dbReference>
<dbReference type="InterPro" id="IPR004860">
    <property type="entry name" value="LAGLIDADG_dom"/>
</dbReference>
<keyword evidence="2" id="KW-0496">Mitochondrion</keyword>
<organism evidence="2">
    <name type="scientific">Ophiognomonia clavigignenti-juglandacearum</name>
    <dbReference type="NCBI Taxonomy" id="218668"/>
    <lineage>
        <taxon>Eukaryota</taxon>
        <taxon>Fungi</taxon>
        <taxon>Dikarya</taxon>
        <taxon>Ascomycota</taxon>
        <taxon>Pezizomycotina</taxon>
        <taxon>Sordariomycetes</taxon>
        <taxon>Sordariomycetidae</taxon>
        <taxon>Diaporthales</taxon>
        <taxon>Gnomoniaceae</taxon>
        <taxon>Ophiognomonia</taxon>
    </lineage>
</organism>
<reference evidence="2" key="1">
    <citation type="submission" date="2017-02" db="EMBL/GenBank/DDBJ databases">
        <title>Fungal Comparative Genomics of Melanconis species and Ophiognomonia clavigignenti-juglandacearum at Different Phylogenetic Distances.</title>
        <authorList>
            <person name="Demers J.E."/>
            <person name="Castlebury L.A."/>
        </authorList>
    </citation>
    <scope>NUCLEOTIDE SEQUENCE</scope>
    <source>
        <strain evidence="2">ATCC36624</strain>
    </source>
</reference>
<dbReference type="InterPro" id="IPR003647">
    <property type="entry name" value="Intron_nuc_1_rpt"/>
</dbReference>
<dbReference type="GO" id="GO:0004519">
    <property type="term" value="F:endonuclease activity"/>
    <property type="evidence" value="ECO:0007669"/>
    <property type="project" value="UniProtKB-KW"/>
</dbReference>
<gene>
    <name evidence="2" type="primary">orf218</name>
</gene>